<evidence type="ECO:0000313" key="2">
    <source>
        <dbReference type="EMBL" id="KAH3800496.1"/>
    </source>
</evidence>
<gene>
    <name evidence="2" type="ORF">DPMN_154129</name>
</gene>
<keyword evidence="1" id="KW-1133">Transmembrane helix</keyword>
<keyword evidence="1" id="KW-0472">Membrane</keyword>
<keyword evidence="1" id="KW-0812">Transmembrane</keyword>
<dbReference type="AlphaFoldDB" id="A0A9D4J5F7"/>
<evidence type="ECO:0008006" key="4">
    <source>
        <dbReference type="Google" id="ProtNLM"/>
    </source>
</evidence>
<dbReference type="EMBL" id="JAIWYP010000007">
    <property type="protein sequence ID" value="KAH3800496.1"/>
    <property type="molecule type" value="Genomic_DNA"/>
</dbReference>
<name>A0A9D4J5F7_DREPO</name>
<proteinExistence type="predicted"/>
<comment type="caution">
    <text evidence="2">The sequence shown here is derived from an EMBL/GenBank/DDBJ whole genome shotgun (WGS) entry which is preliminary data.</text>
</comment>
<reference evidence="2" key="2">
    <citation type="submission" date="2020-11" db="EMBL/GenBank/DDBJ databases">
        <authorList>
            <person name="McCartney M.A."/>
            <person name="Auch B."/>
            <person name="Kono T."/>
            <person name="Mallez S."/>
            <person name="Becker A."/>
            <person name="Gohl D.M."/>
            <person name="Silverstein K.A.T."/>
            <person name="Koren S."/>
            <person name="Bechman K.B."/>
            <person name="Herman A."/>
            <person name="Abrahante J.E."/>
            <person name="Garbe J."/>
        </authorList>
    </citation>
    <scope>NUCLEOTIDE SEQUENCE</scope>
    <source>
        <strain evidence="2">Duluth1</strain>
        <tissue evidence="2">Whole animal</tissue>
    </source>
</reference>
<dbReference type="Gene3D" id="3.30.420.10">
    <property type="entry name" value="Ribonuclease H-like superfamily/Ribonuclease H"/>
    <property type="match status" value="1"/>
</dbReference>
<dbReference type="InterPro" id="IPR036397">
    <property type="entry name" value="RNaseH_sf"/>
</dbReference>
<sequence length="189" mass="21740">MQNSSVDLYNQSADQEKKALDTGMSKGTVYYIIRHVVNAKLRKKFKAHQLNMAQIQKRRARSWKLYILSLNVASGEILLHLTSVFYLGGSYGRRRVCYVRMGENVGDKLKFVKRDAFARGFMACAALLSRGISVIRIIPKGTKVNSEYYINKVLKQFIRKDVPRLFPEDKHVMTFHQDSASSHNFNTVF</sequence>
<protein>
    <recommendedName>
        <fullName evidence="4">Transposase</fullName>
    </recommendedName>
</protein>
<accession>A0A9D4J5F7</accession>
<dbReference type="GO" id="GO:0003676">
    <property type="term" value="F:nucleic acid binding"/>
    <property type="evidence" value="ECO:0007669"/>
    <property type="project" value="InterPro"/>
</dbReference>
<organism evidence="2 3">
    <name type="scientific">Dreissena polymorpha</name>
    <name type="common">Zebra mussel</name>
    <name type="synonym">Mytilus polymorpha</name>
    <dbReference type="NCBI Taxonomy" id="45954"/>
    <lineage>
        <taxon>Eukaryota</taxon>
        <taxon>Metazoa</taxon>
        <taxon>Spiralia</taxon>
        <taxon>Lophotrochozoa</taxon>
        <taxon>Mollusca</taxon>
        <taxon>Bivalvia</taxon>
        <taxon>Autobranchia</taxon>
        <taxon>Heteroconchia</taxon>
        <taxon>Euheterodonta</taxon>
        <taxon>Imparidentia</taxon>
        <taxon>Neoheterodontei</taxon>
        <taxon>Myida</taxon>
        <taxon>Dreissenoidea</taxon>
        <taxon>Dreissenidae</taxon>
        <taxon>Dreissena</taxon>
    </lineage>
</organism>
<reference evidence="2" key="1">
    <citation type="journal article" date="2019" name="bioRxiv">
        <title>The Genome of the Zebra Mussel, Dreissena polymorpha: A Resource for Invasive Species Research.</title>
        <authorList>
            <person name="McCartney M.A."/>
            <person name="Auch B."/>
            <person name="Kono T."/>
            <person name="Mallez S."/>
            <person name="Zhang Y."/>
            <person name="Obille A."/>
            <person name="Becker A."/>
            <person name="Abrahante J.E."/>
            <person name="Garbe J."/>
            <person name="Badalamenti J.P."/>
            <person name="Herman A."/>
            <person name="Mangelson H."/>
            <person name="Liachko I."/>
            <person name="Sullivan S."/>
            <person name="Sone E.D."/>
            <person name="Koren S."/>
            <person name="Silverstein K.A.T."/>
            <person name="Beckman K.B."/>
            <person name="Gohl D.M."/>
        </authorList>
    </citation>
    <scope>NUCLEOTIDE SEQUENCE</scope>
    <source>
        <strain evidence="2">Duluth1</strain>
        <tissue evidence="2">Whole animal</tissue>
    </source>
</reference>
<dbReference type="Proteomes" id="UP000828390">
    <property type="component" value="Unassembled WGS sequence"/>
</dbReference>
<keyword evidence="3" id="KW-1185">Reference proteome</keyword>
<feature type="transmembrane region" description="Helical" evidence="1">
    <location>
        <begin position="116"/>
        <end position="138"/>
    </location>
</feature>
<evidence type="ECO:0000313" key="3">
    <source>
        <dbReference type="Proteomes" id="UP000828390"/>
    </source>
</evidence>
<feature type="transmembrane region" description="Helical" evidence="1">
    <location>
        <begin position="65"/>
        <end position="86"/>
    </location>
</feature>
<evidence type="ECO:0000256" key="1">
    <source>
        <dbReference type="SAM" id="Phobius"/>
    </source>
</evidence>